<dbReference type="Proteomes" id="UP000542125">
    <property type="component" value="Unassembled WGS sequence"/>
</dbReference>
<comment type="caution">
    <text evidence="1">The sequence shown here is derived from an EMBL/GenBank/DDBJ whole genome shotgun (WGS) entry which is preliminary data.</text>
</comment>
<sequence length="142" mass="16501">MAYFKPVIVGERAFDLSHLDPFSLVFFSRLAGRELRVHVTYSNHCFTEKWDESRDANKDALPDGGGRQRVSIRVDNPTGPYHVFFEIRRAGVAMRSRQDLNLIVESAYPQDRLRHAPVLKGHMNFHLLCGKVYREERVSTRR</sequence>
<keyword evidence="2" id="KW-1185">Reference proteome</keyword>
<organism evidence="1 2">
    <name type="scientific">Pigmentiphaga litoralis</name>
    <dbReference type="NCBI Taxonomy" id="516702"/>
    <lineage>
        <taxon>Bacteria</taxon>
        <taxon>Pseudomonadati</taxon>
        <taxon>Pseudomonadota</taxon>
        <taxon>Betaproteobacteria</taxon>
        <taxon>Burkholderiales</taxon>
        <taxon>Alcaligenaceae</taxon>
        <taxon>Pigmentiphaga</taxon>
    </lineage>
</organism>
<protein>
    <submittedName>
        <fullName evidence="1">Uncharacterized protein</fullName>
    </submittedName>
</protein>
<accession>A0A7Y9LPV1</accession>
<proteinExistence type="predicted"/>
<name>A0A7Y9LPV1_9BURK</name>
<reference evidence="1 2" key="1">
    <citation type="submission" date="2020-07" db="EMBL/GenBank/DDBJ databases">
        <title>Genomic Encyclopedia of Type Strains, Phase IV (KMG-V): Genome sequencing to study the core and pangenomes of soil and plant-associated prokaryotes.</title>
        <authorList>
            <person name="Whitman W."/>
        </authorList>
    </citation>
    <scope>NUCLEOTIDE SEQUENCE [LARGE SCALE GENOMIC DNA]</scope>
    <source>
        <strain evidence="1 2">SAS40</strain>
    </source>
</reference>
<gene>
    <name evidence="1" type="ORF">FHW18_004297</name>
</gene>
<dbReference type="RefSeq" id="WP_179589012.1">
    <property type="nucleotide sequence ID" value="NZ_JACBYR010000002.1"/>
</dbReference>
<dbReference type="EMBL" id="JACBYR010000002">
    <property type="protein sequence ID" value="NYE84990.1"/>
    <property type="molecule type" value="Genomic_DNA"/>
</dbReference>
<dbReference type="AlphaFoldDB" id="A0A7Y9LPV1"/>
<evidence type="ECO:0000313" key="2">
    <source>
        <dbReference type="Proteomes" id="UP000542125"/>
    </source>
</evidence>
<evidence type="ECO:0000313" key="1">
    <source>
        <dbReference type="EMBL" id="NYE84990.1"/>
    </source>
</evidence>